<feature type="transmembrane region" description="Helical" evidence="7">
    <location>
        <begin position="27"/>
        <end position="49"/>
    </location>
</feature>
<name>A0A1V8S931_9PEZI</name>
<dbReference type="PANTHER" id="PTHR11660">
    <property type="entry name" value="SOLUTE CARRIER FAMILY 40 MEMBER"/>
    <property type="match status" value="1"/>
</dbReference>
<proteinExistence type="inferred from homology"/>
<dbReference type="InterPro" id="IPR036259">
    <property type="entry name" value="MFS_trans_sf"/>
</dbReference>
<accession>A0A1V8S931</accession>
<evidence type="ECO:0000256" key="7">
    <source>
        <dbReference type="RuleBase" id="RU365065"/>
    </source>
</evidence>
<dbReference type="InParanoid" id="A0A1V8S931"/>
<organism evidence="8 9">
    <name type="scientific">Cryoendolithus antarcticus</name>
    <dbReference type="NCBI Taxonomy" id="1507870"/>
    <lineage>
        <taxon>Eukaryota</taxon>
        <taxon>Fungi</taxon>
        <taxon>Dikarya</taxon>
        <taxon>Ascomycota</taxon>
        <taxon>Pezizomycotina</taxon>
        <taxon>Dothideomycetes</taxon>
        <taxon>Dothideomycetidae</taxon>
        <taxon>Cladosporiales</taxon>
        <taxon>Cladosporiaceae</taxon>
        <taxon>Cryoendolithus</taxon>
    </lineage>
</organism>
<dbReference type="InterPro" id="IPR009716">
    <property type="entry name" value="Ferroportin-1"/>
</dbReference>
<evidence type="ECO:0000256" key="2">
    <source>
        <dbReference type="ARBA" id="ARBA00006279"/>
    </source>
</evidence>
<keyword evidence="9" id="KW-1185">Reference proteome</keyword>
<evidence type="ECO:0000313" key="8">
    <source>
        <dbReference type="EMBL" id="OQN95430.1"/>
    </source>
</evidence>
<sequence>MARSASAILFATGIGWAIDHKARLEVVRFSIVAGRLAVILSAVAFWALWSRTSLPIRADRAIFSILILLSCVEKIASVTNLVSVERDWAVVVADGNEPGLQKLNARMRRIDLVCKLAGPLLIALIDGASTTVAIWLTLGLNVVSLPIEYYAINQVHRMNPKLGIPKPTPAARADSTTDVQERRRQCIGNVKEMYNSFRLYFRHPACLPSFALALLYLTVLSFGGQMVTYLLSAGFNSFHIALVRTLSVIIELSATWIAPRIMSWISPSRGAMWFLSWQILWLTATVSFFWIEPRAIVAASGLAAGTILSRVGLWGYDLCAQVIIQTEVEEDIRGSFSTTEAAFQNGFELLSYALTIALPRPDQFKYPTLVSVVAVFCSGGMYAYYLRKRRGHLVHLPFTKEAGHAS</sequence>
<dbReference type="SUPFAM" id="SSF103473">
    <property type="entry name" value="MFS general substrate transporter"/>
    <property type="match status" value="1"/>
</dbReference>
<dbReference type="GO" id="GO:0005381">
    <property type="term" value="F:iron ion transmembrane transporter activity"/>
    <property type="evidence" value="ECO:0007669"/>
    <property type="project" value="UniProtKB-UniRule"/>
</dbReference>
<evidence type="ECO:0000313" key="9">
    <source>
        <dbReference type="Proteomes" id="UP000192596"/>
    </source>
</evidence>
<evidence type="ECO:0000256" key="5">
    <source>
        <dbReference type="ARBA" id="ARBA00022989"/>
    </source>
</evidence>
<keyword evidence="6 7" id="KW-0472">Membrane</keyword>
<dbReference type="Pfam" id="PF06963">
    <property type="entry name" value="FPN1"/>
    <property type="match status" value="1"/>
</dbReference>
<keyword evidence="5 7" id="KW-1133">Transmembrane helix</keyword>
<dbReference type="GO" id="GO:0016020">
    <property type="term" value="C:membrane"/>
    <property type="evidence" value="ECO:0007669"/>
    <property type="project" value="UniProtKB-SubCell"/>
</dbReference>
<comment type="caution">
    <text evidence="7">Lacks conserved residue(s) required for the propagation of feature annotation.</text>
</comment>
<dbReference type="STRING" id="1507870.A0A1V8S931"/>
<gene>
    <name evidence="8" type="ORF">B0A48_18487</name>
</gene>
<evidence type="ECO:0000256" key="6">
    <source>
        <dbReference type="ARBA" id="ARBA00023136"/>
    </source>
</evidence>
<comment type="subcellular location">
    <subcellularLocation>
        <location evidence="1 7">Membrane</location>
        <topology evidence="1 7">Multi-pass membrane protein</topology>
    </subcellularLocation>
</comment>
<comment type="function">
    <text evidence="7">May be involved in iron transport and iron homeostasis.</text>
</comment>
<keyword evidence="4 7" id="KW-0812">Transmembrane</keyword>
<comment type="similarity">
    <text evidence="2 7">Belongs to the ferroportin (FP) (TC 2.A.100) family. SLC40A subfamily.</text>
</comment>
<dbReference type="Proteomes" id="UP000192596">
    <property type="component" value="Unassembled WGS sequence"/>
</dbReference>
<dbReference type="AlphaFoldDB" id="A0A1V8S931"/>
<comment type="caution">
    <text evidence="8">The sequence shown here is derived from an EMBL/GenBank/DDBJ whole genome shotgun (WGS) entry which is preliminary data.</text>
</comment>
<feature type="transmembrane region" description="Helical" evidence="7">
    <location>
        <begin position="366"/>
        <end position="386"/>
    </location>
</feature>
<evidence type="ECO:0000256" key="3">
    <source>
        <dbReference type="ARBA" id="ARBA00022448"/>
    </source>
</evidence>
<protein>
    <recommendedName>
        <fullName evidence="7">Solute carrier family 40 member</fullName>
    </recommendedName>
</protein>
<reference evidence="9" key="1">
    <citation type="submission" date="2017-03" db="EMBL/GenBank/DDBJ databases">
        <title>Genomes of endolithic fungi from Antarctica.</title>
        <authorList>
            <person name="Coleine C."/>
            <person name="Masonjones S."/>
            <person name="Stajich J.E."/>
        </authorList>
    </citation>
    <scope>NUCLEOTIDE SEQUENCE [LARGE SCALE GENOMIC DNA]</scope>
    <source>
        <strain evidence="9">CCFEE 5527</strain>
    </source>
</reference>
<dbReference type="PANTHER" id="PTHR11660:SF57">
    <property type="entry name" value="SOLUTE CARRIER FAMILY 40 MEMBER"/>
    <property type="match status" value="1"/>
</dbReference>
<evidence type="ECO:0000256" key="1">
    <source>
        <dbReference type="ARBA" id="ARBA00004141"/>
    </source>
</evidence>
<dbReference type="OrthoDB" id="648861at2759"/>
<feature type="transmembrane region" description="Helical" evidence="7">
    <location>
        <begin position="270"/>
        <end position="291"/>
    </location>
</feature>
<dbReference type="EMBL" id="NAJO01000096">
    <property type="protein sequence ID" value="OQN95430.1"/>
    <property type="molecule type" value="Genomic_DNA"/>
</dbReference>
<feature type="transmembrane region" description="Helical" evidence="7">
    <location>
        <begin position="237"/>
        <end position="258"/>
    </location>
</feature>
<keyword evidence="3 7" id="KW-0813">Transport</keyword>
<evidence type="ECO:0000256" key="4">
    <source>
        <dbReference type="ARBA" id="ARBA00022692"/>
    </source>
</evidence>
<feature type="transmembrane region" description="Helical" evidence="7">
    <location>
        <begin position="205"/>
        <end position="231"/>
    </location>
</feature>
<keyword evidence="7" id="KW-0406">Ion transport</keyword>